<keyword evidence="2" id="KW-0472">Membrane</keyword>
<name>A0ABX6TFA4_9SPHN</name>
<dbReference type="InterPro" id="IPR029787">
    <property type="entry name" value="Nucleotide_cyclase"/>
</dbReference>
<feature type="domain" description="EAL" evidence="3">
    <location>
        <begin position="271"/>
        <end position="521"/>
    </location>
</feature>
<dbReference type="Proteomes" id="UP000516105">
    <property type="component" value="Chromosome"/>
</dbReference>
<dbReference type="Gene3D" id="3.20.20.450">
    <property type="entry name" value="EAL domain"/>
    <property type="match status" value="1"/>
</dbReference>
<evidence type="ECO:0000256" key="1">
    <source>
        <dbReference type="SAM" id="MobiDB-lite"/>
    </source>
</evidence>
<feature type="region of interest" description="Disordered" evidence="1">
    <location>
        <begin position="514"/>
        <end position="535"/>
    </location>
</feature>
<feature type="domain" description="GGDEF" evidence="4">
    <location>
        <begin position="128"/>
        <end position="262"/>
    </location>
</feature>
<dbReference type="PANTHER" id="PTHR33121:SF70">
    <property type="entry name" value="SIGNALING PROTEIN YKOW"/>
    <property type="match status" value="1"/>
</dbReference>
<feature type="transmembrane region" description="Helical" evidence="2">
    <location>
        <begin position="54"/>
        <end position="74"/>
    </location>
</feature>
<dbReference type="Pfam" id="PF00563">
    <property type="entry name" value="EAL"/>
    <property type="match status" value="1"/>
</dbReference>
<dbReference type="InterPro" id="IPR001633">
    <property type="entry name" value="EAL_dom"/>
</dbReference>
<accession>A0ABX6TFA4</accession>
<dbReference type="InterPro" id="IPR043128">
    <property type="entry name" value="Rev_trsase/Diguanyl_cyclase"/>
</dbReference>
<feature type="compositionally biased region" description="Polar residues" evidence="1">
    <location>
        <begin position="524"/>
        <end position="535"/>
    </location>
</feature>
<dbReference type="PROSITE" id="PS50883">
    <property type="entry name" value="EAL"/>
    <property type="match status" value="1"/>
</dbReference>
<dbReference type="Pfam" id="PF00990">
    <property type="entry name" value="GGDEF"/>
    <property type="match status" value="1"/>
</dbReference>
<evidence type="ECO:0000259" key="4">
    <source>
        <dbReference type="PROSITE" id="PS50887"/>
    </source>
</evidence>
<evidence type="ECO:0000256" key="2">
    <source>
        <dbReference type="SAM" id="Phobius"/>
    </source>
</evidence>
<dbReference type="NCBIfam" id="TIGR00254">
    <property type="entry name" value="GGDEF"/>
    <property type="match status" value="1"/>
</dbReference>
<keyword evidence="2" id="KW-0812">Transmembrane</keyword>
<dbReference type="PANTHER" id="PTHR33121">
    <property type="entry name" value="CYCLIC DI-GMP PHOSPHODIESTERASE PDEF"/>
    <property type="match status" value="1"/>
</dbReference>
<dbReference type="RefSeq" id="WP_187709231.1">
    <property type="nucleotide sequence ID" value="NZ_CP060782.1"/>
</dbReference>
<dbReference type="SUPFAM" id="SSF55073">
    <property type="entry name" value="Nucleotide cyclase"/>
    <property type="match status" value="1"/>
</dbReference>
<sequence length="535" mass="58457">MFTRSLSLRSRAPLDSARHDWVVLGTVIAAVVLLIGNGTSFFRELARAQAILGPGAQVAAIALTLNVALILFGWRRYVDLQHETERRIEGERRAAIAASTDAVTGLLNRKGFADGTEDLLEKAEQENASLLIVSLQLHRFRSIYDRHGYDTGDALLRGISGTILENAGEGTVVARMGGDEFAIASLLKSEAREEAEKRVESLLRLTTRPFDIDGKMIQVGAFAGMAAARPGEVRVPDLLRRADIALDDAKSGRVVRPIWFDSAMERALMAHGEIEQGIRFGLEHEQFLPFFEPQVDLRTSEITGFEVLARWRHPLAGIISPDQFIPVAEEIGVIDRLSEQVIRSALIAARDWDPSIKISVNISPSQFSDGWLAERIVRILTECNFPADRLVVEITETSLFGDMDLARSIVTSLKNQGIRLALDDFGTGFSSLSHLRSLPFDIIKIDRSFVTNIHESGQSAAIVRAVATLADALEVPILVEGIENEAAHAAVLAIGCSSGQGWYFGKPMEADQAAQLVARRSEPSTKATNSSTRAA</sequence>
<dbReference type="PROSITE" id="PS50887">
    <property type="entry name" value="GGDEF"/>
    <property type="match status" value="1"/>
</dbReference>
<dbReference type="SMART" id="SM00267">
    <property type="entry name" value="GGDEF"/>
    <property type="match status" value="1"/>
</dbReference>
<dbReference type="SUPFAM" id="SSF141868">
    <property type="entry name" value="EAL domain-like"/>
    <property type="match status" value="1"/>
</dbReference>
<dbReference type="SMART" id="SM00052">
    <property type="entry name" value="EAL"/>
    <property type="match status" value="1"/>
</dbReference>
<feature type="transmembrane region" description="Helical" evidence="2">
    <location>
        <begin position="21"/>
        <end position="42"/>
    </location>
</feature>
<keyword evidence="2" id="KW-1133">Transmembrane helix</keyword>
<reference evidence="5 6" key="1">
    <citation type="submission" date="2020-08" db="EMBL/GenBank/DDBJ databases">
        <title>Genome sequence of Sphingomonas sediminicola KACC 15039T.</title>
        <authorList>
            <person name="Hyun D.-W."/>
            <person name="Bae J.-W."/>
        </authorList>
    </citation>
    <scope>NUCLEOTIDE SEQUENCE [LARGE SCALE GENOMIC DNA]</scope>
    <source>
        <strain evidence="5 6">KACC 15039</strain>
    </source>
</reference>
<evidence type="ECO:0000313" key="5">
    <source>
        <dbReference type="EMBL" id="QNP46278.1"/>
    </source>
</evidence>
<dbReference type="CDD" id="cd01948">
    <property type="entry name" value="EAL"/>
    <property type="match status" value="1"/>
</dbReference>
<keyword evidence="6" id="KW-1185">Reference proteome</keyword>
<dbReference type="CDD" id="cd01949">
    <property type="entry name" value="GGDEF"/>
    <property type="match status" value="1"/>
</dbReference>
<proteinExistence type="predicted"/>
<gene>
    <name evidence="5" type="ORF">H9L14_03400</name>
</gene>
<evidence type="ECO:0000259" key="3">
    <source>
        <dbReference type="PROSITE" id="PS50883"/>
    </source>
</evidence>
<protein>
    <submittedName>
        <fullName evidence="5">GGDEF domain-containing protein</fullName>
    </submittedName>
</protein>
<organism evidence="5 6">
    <name type="scientific">Sphingomonas sediminicola</name>
    <dbReference type="NCBI Taxonomy" id="386874"/>
    <lineage>
        <taxon>Bacteria</taxon>
        <taxon>Pseudomonadati</taxon>
        <taxon>Pseudomonadota</taxon>
        <taxon>Alphaproteobacteria</taxon>
        <taxon>Sphingomonadales</taxon>
        <taxon>Sphingomonadaceae</taxon>
        <taxon>Sphingomonas</taxon>
    </lineage>
</organism>
<dbReference type="InterPro" id="IPR035919">
    <property type="entry name" value="EAL_sf"/>
</dbReference>
<dbReference type="Gene3D" id="3.30.70.270">
    <property type="match status" value="1"/>
</dbReference>
<evidence type="ECO:0000313" key="6">
    <source>
        <dbReference type="Proteomes" id="UP000516105"/>
    </source>
</evidence>
<dbReference type="InterPro" id="IPR050706">
    <property type="entry name" value="Cyclic-di-GMP_PDE-like"/>
</dbReference>
<dbReference type="InterPro" id="IPR000160">
    <property type="entry name" value="GGDEF_dom"/>
</dbReference>
<dbReference type="EMBL" id="CP060782">
    <property type="protein sequence ID" value="QNP46278.1"/>
    <property type="molecule type" value="Genomic_DNA"/>
</dbReference>